<reference evidence="1 2" key="2">
    <citation type="journal article" date="2021" name="Microorganisms">
        <title>The Ever-Expanding Pseudomonas Genus: Description of 43 New Species and Partition of the Pseudomonas putida Group.</title>
        <authorList>
            <person name="Girard L."/>
            <person name="Lood C."/>
            <person name="Hofte M."/>
            <person name="Vandamme P."/>
            <person name="Rokni-Zadeh H."/>
            <person name="van Noort V."/>
            <person name="Lavigne R."/>
            <person name="De Mot R."/>
        </authorList>
    </citation>
    <scope>NUCLEOTIDE SEQUENCE [LARGE SCALE GENOMIC DNA]</scope>
    <source>
        <strain evidence="1 2">RW9S1A</strain>
    </source>
</reference>
<name>A0A9E6PY85_9PSED</name>
<gene>
    <name evidence="1" type="ORF">HU772_006525</name>
</gene>
<reference evidence="1 2" key="1">
    <citation type="journal article" date="2020" name="Microorganisms">
        <title>Reliable Identification of Environmental Pseudomonas Isolates Using the rpoD Gene.</title>
        <authorList>
            <consortium name="The Broad Institute Genome Sequencing Platform"/>
            <person name="Girard L."/>
            <person name="Lood C."/>
            <person name="Rokni-Zadeh H."/>
            <person name="van Noort V."/>
            <person name="Lavigne R."/>
            <person name="De Mot R."/>
        </authorList>
    </citation>
    <scope>NUCLEOTIDE SEQUENCE [LARGE SCALE GENOMIC DNA]</scope>
    <source>
        <strain evidence="1 2">RW9S1A</strain>
    </source>
</reference>
<proteinExistence type="predicted"/>
<dbReference type="Gene3D" id="2.60.40.10">
    <property type="entry name" value="Immunoglobulins"/>
    <property type="match status" value="2"/>
</dbReference>
<organism evidence="1 2">
    <name type="scientific">Pseudomonas xantholysinigenes</name>
    <dbReference type="NCBI Taxonomy" id="2745490"/>
    <lineage>
        <taxon>Bacteria</taxon>
        <taxon>Pseudomonadati</taxon>
        <taxon>Pseudomonadota</taxon>
        <taxon>Gammaproteobacteria</taxon>
        <taxon>Pseudomonadales</taxon>
        <taxon>Pseudomonadaceae</taxon>
        <taxon>Pseudomonas</taxon>
    </lineage>
</organism>
<evidence type="ECO:0000313" key="1">
    <source>
        <dbReference type="EMBL" id="QXI39735.1"/>
    </source>
</evidence>
<accession>A0A9E6PY85</accession>
<dbReference type="KEGG" id="pxn:HU772_006525"/>
<dbReference type="InterPro" id="IPR013783">
    <property type="entry name" value="Ig-like_fold"/>
</dbReference>
<evidence type="ECO:0008006" key="3">
    <source>
        <dbReference type="Google" id="ProtNLM"/>
    </source>
</evidence>
<dbReference type="Proteomes" id="UP000633418">
    <property type="component" value="Chromosome"/>
</dbReference>
<dbReference type="SUPFAM" id="SSF49373">
    <property type="entry name" value="Invasin/intimin cell-adhesion fragments"/>
    <property type="match status" value="1"/>
</dbReference>
<dbReference type="RefSeq" id="WP_186655716.1">
    <property type="nucleotide sequence ID" value="NZ_CP077095.1"/>
</dbReference>
<keyword evidence="2" id="KW-1185">Reference proteome</keyword>
<dbReference type="EMBL" id="CP077095">
    <property type="protein sequence ID" value="QXI39735.1"/>
    <property type="molecule type" value="Genomic_DNA"/>
</dbReference>
<sequence length="1520" mass="163478">MINVLELFPTLDRESISATLRPLLVAGMATPIRGGDGGINRNLLTQFEEGLLIAIDPYLGKQVGDKLEVLWDGLVLETHEVAAGEEHERTILFLDTQAMVDGWVEEVLYRLTPVGGPAEDSIPLRLLIATKLPGDYDRDPHLPGHSQLPAPVLPDDVMENCVAASRLVEWVKAILLKVGVKANLLKKRVKASHLEEGVEVKIGWYDNRAPWDTIQLRWGTVSLFHTVTEQEAAGKDPIIILVDQATILAAGDSPNLLVHYQVYDEVWNFSTDWSLRTYVEVDVGAWKLAPPFVKEARDGQLDLSELGDEDATVQVEVRNPPFAYDDTVIVSWVTLVNDAEVGKHDETKRIDNLPAILEVPIPNEVVREGAGGKIVASYVLQPASGAPPSSSKRTTVTIVGSAPLEAPDIHELIGDRLDPTLERAHVVIPAYEGMAAGDLVNVRWAGTTAAGLPHLHEMEHVVSNNEVGQPFYLGVGEEHIGLLRGGRLDVSYRVSNDQQAPASVRNSSHLKVLVAALPATLPAPSVDEAPEGVLDPELHPGPVTLRVDYPGTAKGDILTWFWLGEDPENGSAKDWIPITEPLKGKPLTFSIERRLVTANLNSVVRVLYTLKRAVDGQFEYSEVLELVIGKLIGKLPGPEVLEAPDGKLDPVRGIDGVTVEVDYPSMEANDLITLMWVGTPGIGTPADQQKTVTTPGKMPFKIPAHVIGANIDWAVSLAYSVIRYQREQLSDFTKLDIAPLADAQLVSPLITEARQGIVNLATFSGNATCTLGTTWHFIAENQKVWLYLAGKDAANVDVRIDLLQGKALSAADIRNGISQSVPRSELEQLGQDTPLTAKCRVGFAENASEDMALPFPQTNYAFKLHHDWVIPKIERAEDADGEITDGGSTFQSRVTLSGSATLESTLELFDGDQPKGTVQANGLGQWTHVLSNLVPKAYLLTAHARDGSGNVSLPRRFEVLENLTPTIDDVRDSNGAVANGGTTVDTNLALVGQSSPDRQVEVFDGNQSKGKATSDHTGRWTLQVPGLNVARHSFVAKALYGSGEQSKPWVVNVAQAVKPTLSSVKDSRREVPAGGHTVDTSVTVTGTATANQQVELFDNNQSKGVLDVNASGAWTKVLPGLTEGSHRLKARALYGAQPESAERSFSVIADLAPSIIQVVEPNNTAIPNNGSTYATVVTASGKAAVGQQIELFDGGTAQGIVPVDDNGNWSKQVSGLSQAPHVLKARAVYGANRESNTWSFTVKAVVIPTITSVQDTKGEVPQNGSTTDTRVSVYGSAAANERVEIFDGNLSKGAATVNLAGSWVHAVTNLAVGSHSLRAFAQQAGVPGSNIRGFTVKSPFALDPSPVTLNGRLYNPGTVPLVWPANSTATRIPSNGTPPYTYTSSNTGVVTTDTNGRIYARANGVATITVQDSTGQSGQYNVTVSNVIQVATLGGDLYWRAQQTVAARGMRLPTRPELEECHRQFLGSWPVTHHGWTTTPAPGILKNFAVHAHNGTNWALSIKKHLFPEMGDRSTVYGLK</sequence>
<dbReference type="Gene3D" id="2.60.40.1080">
    <property type="match status" value="1"/>
</dbReference>
<evidence type="ECO:0000313" key="2">
    <source>
        <dbReference type="Proteomes" id="UP000633418"/>
    </source>
</evidence>
<dbReference type="Gene3D" id="3.30.420.430">
    <property type="match status" value="1"/>
</dbReference>
<protein>
    <recommendedName>
        <fullName evidence="3">BIG2 domain-containing protein</fullName>
    </recommendedName>
</protein>
<dbReference type="InterPro" id="IPR008964">
    <property type="entry name" value="Invasin/intimin_cell_adhesion"/>
</dbReference>